<dbReference type="SUPFAM" id="SSF54928">
    <property type="entry name" value="RNA-binding domain, RBD"/>
    <property type="match status" value="2"/>
</dbReference>
<dbReference type="FunFam" id="3.30.70.330:FF:000025">
    <property type="entry name" value="RNA-binding protein Musashi homolog 2 isoform X1"/>
    <property type="match status" value="1"/>
</dbReference>
<feature type="non-terminal residue" evidence="6">
    <location>
        <position position="277"/>
    </location>
</feature>
<evidence type="ECO:0000256" key="3">
    <source>
        <dbReference type="ARBA" id="ARBA00022737"/>
    </source>
</evidence>
<protein>
    <submittedName>
        <fullName evidence="6">RNA-binding Musashi homolog 2-like isoform X1</fullName>
    </submittedName>
</protein>
<feature type="region of interest" description="Disordered" evidence="5">
    <location>
        <begin position="240"/>
        <end position="277"/>
    </location>
</feature>
<dbReference type="Gene3D" id="3.30.70.330">
    <property type="match status" value="2"/>
</dbReference>
<sequence length="277" mass="30836">MDANEISPPVAGSHDTNGDPGKIFVGGLCKITNADRLKEYFSKYGEIKECLVMRDPVTKNSRCFGFVTFQDPASVEDVVNSGPHTLDDQAIDPKVAIPKRPQPKFITKTKKIFVGGLSPETTEDDLRSYFQNNYGKVSQCLLMFDTTTKRHRGFGFVTLESEDIVDKICDERFHKINDKRVETKKAQPREVMNPQGRGRGRGMFGRGYGYYPQFTPFSSFPPPPLGYPLPGYPAAAAAASAAYTAAAQQHQQQQPGKPPRNTERSRPNFAYTYPSIP</sequence>
<name>A0A7D9L1K9_PARCT</name>
<dbReference type="PANTHER" id="PTHR48032">
    <property type="entry name" value="RNA-BINDING PROTEIN MUSASHI HOMOLOG RBP6"/>
    <property type="match status" value="1"/>
</dbReference>
<dbReference type="SMART" id="SM00360">
    <property type="entry name" value="RRM"/>
    <property type="match status" value="2"/>
</dbReference>
<dbReference type="PANTHER" id="PTHR48032:SF18">
    <property type="entry name" value="RRM DOMAIN-CONTAINING PROTEIN"/>
    <property type="match status" value="1"/>
</dbReference>
<dbReference type="OrthoDB" id="1875751at2759"/>
<reference evidence="6" key="1">
    <citation type="submission" date="2020-04" db="EMBL/GenBank/DDBJ databases">
        <authorList>
            <person name="Alioto T."/>
            <person name="Alioto T."/>
            <person name="Gomez Garrido J."/>
        </authorList>
    </citation>
    <scope>NUCLEOTIDE SEQUENCE</scope>
    <source>
        <strain evidence="6">A484AB</strain>
    </source>
</reference>
<keyword evidence="3" id="KW-0677">Repeat</keyword>
<proteinExistence type="predicted"/>
<comment type="subcellular location">
    <subcellularLocation>
        <location evidence="1">Cytoplasm</location>
    </subcellularLocation>
</comment>
<organism evidence="6 7">
    <name type="scientific">Paramuricea clavata</name>
    <name type="common">Red gorgonian</name>
    <name type="synonym">Violescent sea-whip</name>
    <dbReference type="NCBI Taxonomy" id="317549"/>
    <lineage>
        <taxon>Eukaryota</taxon>
        <taxon>Metazoa</taxon>
        <taxon>Cnidaria</taxon>
        <taxon>Anthozoa</taxon>
        <taxon>Octocorallia</taxon>
        <taxon>Malacalcyonacea</taxon>
        <taxon>Plexauridae</taxon>
        <taxon>Paramuricea</taxon>
    </lineage>
</organism>
<dbReference type="GO" id="GO:0003729">
    <property type="term" value="F:mRNA binding"/>
    <property type="evidence" value="ECO:0007669"/>
    <property type="project" value="TreeGrafter"/>
</dbReference>
<evidence type="ECO:0000256" key="5">
    <source>
        <dbReference type="SAM" id="MobiDB-lite"/>
    </source>
</evidence>
<dbReference type="PROSITE" id="PS50102">
    <property type="entry name" value="RRM"/>
    <property type="match status" value="2"/>
</dbReference>
<gene>
    <name evidence="6" type="ORF">PACLA_8A012710</name>
</gene>
<evidence type="ECO:0000256" key="4">
    <source>
        <dbReference type="ARBA" id="ARBA00022884"/>
    </source>
</evidence>
<dbReference type="EMBL" id="CACRXK020012933">
    <property type="protein sequence ID" value="CAB4024274.1"/>
    <property type="molecule type" value="Genomic_DNA"/>
</dbReference>
<dbReference type="InterPro" id="IPR012677">
    <property type="entry name" value="Nucleotide-bd_a/b_plait_sf"/>
</dbReference>
<evidence type="ECO:0000256" key="2">
    <source>
        <dbReference type="ARBA" id="ARBA00022490"/>
    </source>
</evidence>
<keyword evidence="7" id="KW-1185">Reference proteome</keyword>
<dbReference type="AlphaFoldDB" id="A0A7D9L1K9"/>
<dbReference type="GO" id="GO:0006417">
    <property type="term" value="P:regulation of translation"/>
    <property type="evidence" value="ECO:0007669"/>
    <property type="project" value="TreeGrafter"/>
</dbReference>
<evidence type="ECO:0000256" key="1">
    <source>
        <dbReference type="ARBA" id="ARBA00004496"/>
    </source>
</evidence>
<dbReference type="Proteomes" id="UP001152795">
    <property type="component" value="Unassembled WGS sequence"/>
</dbReference>
<dbReference type="InterPro" id="IPR000504">
    <property type="entry name" value="RRM_dom"/>
</dbReference>
<evidence type="ECO:0000313" key="6">
    <source>
        <dbReference type="EMBL" id="CAB4024274.1"/>
    </source>
</evidence>
<keyword evidence="2" id="KW-0963">Cytoplasm</keyword>
<comment type="caution">
    <text evidence="6">The sequence shown here is derived from an EMBL/GenBank/DDBJ whole genome shotgun (WGS) entry which is preliminary data.</text>
</comment>
<feature type="compositionally biased region" description="Low complexity" evidence="5">
    <location>
        <begin position="240"/>
        <end position="255"/>
    </location>
</feature>
<dbReference type="Pfam" id="PF00076">
    <property type="entry name" value="RRM_1"/>
    <property type="match status" value="2"/>
</dbReference>
<evidence type="ECO:0000313" key="7">
    <source>
        <dbReference type="Proteomes" id="UP001152795"/>
    </source>
</evidence>
<dbReference type="GO" id="GO:0005737">
    <property type="term" value="C:cytoplasm"/>
    <property type="evidence" value="ECO:0007669"/>
    <property type="project" value="UniProtKB-SubCell"/>
</dbReference>
<dbReference type="InterPro" id="IPR035979">
    <property type="entry name" value="RBD_domain_sf"/>
</dbReference>
<keyword evidence="4" id="KW-0694">RNA-binding</keyword>
<accession>A0A7D9L1K9</accession>